<comment type="caution">
    <text evidence="1">The sequence shown here is derived from an EMBL/GenBank/DDBJ whole genome shotgun (WGS) entry which is preliminary data.</text>
</comment>
<proteinExistence type="predicted"/>
<dbReference type="EMBL" id="CAJVQC010034117">
    <property type="protein sequence ID" value="CAG8755667.1"/>
    <property type="molecule type" value="Genomic_DNA"/>
</dbReference>
<evidence type="ECO:0000313" key="2">
    <source>
        <dbReference type="Proteomes" id="UP000789920"/>
    </source>
</evidence>
<dbReference type="Proteomes" id="UP000789920">
    <property type="component" value="Unassembled WGS sequence"/>
</dbReference>
<gene>
    <name evidence="1" type="ORF">RPERSI_LOCUS14651</name>
</gene>
<accession>A0ACA9QQA3</accession>
<sequence>QLKALANNVNDESSTTSEEKKNPHQLKHNLSTNIFESLYKLSEIQHVKNQSQFECSVDILNIFDNDFPIDNEKVPYSNYQNNIAAREFIKSIGHVIEQEHNRIPAIITKFAHATIKLLEKRFPNRTQINVFHIFNPMALLANNLNLQKYSKDEIEILSNFYGQDKFISEVLFPAKLNPENLKYE</sequence>
<feature type="non-terminal residue" evidence="1">
    <location>
        <position position="1"/>
    </location>
</feature>
<evidence type="ECO:0000313" key="1">
    <source>
        <dbReference type="EMBL" id="CAG8755667.1"/>
    </source>
</evidence>
<reference evidence="1" key="1">
    <citation type="submission" date="2021-06" db="EMBL/GenBank/DDBJ databases">
        <authorList>
            <person name="Kallberg Y."/>
            <person name="Tangrot J."/>
            <person name="Rosling A."/>
        </authorList>
    </citation>
    <scope>NUCLEOTIDE SEQUENCE</scope>
    <source>
        <strain evidence="1">MA461A</strain>
    </source>
</reference>
<name>A0ACA9QQA3_9GLOM</name>
<keyword evidence="2" id="KW-1185">Reference proteome</keyword>
<protein>
    <submittedName>
        <fullName evidence="1">3404_t:CDS:1</fullName>
    </submittedName>
</protein>
<feature type="non-terminal residue" evidence="1">
    <location>
        <position position="184"/>
    </location>
</feature>
<organism evidence="1 2">
    <name type="scientific">Racocetra persica</name>
    <dbReference type="NCBI Taxonomy" id="160502"/>
    <lineage>
        <taxon>Eukaryota</taxon>
        <taxon>Fungi</taxon>
        <taxon>Fungi incertae sedis</taxon>
        <taxon>Mucoromycota</taxon>
        <taxon>Glomeromycotina</taxon>
        <taxon>Glomeromycetes</taxon>
        <taxon>Diversisporales</taxon>
        <taxon>Gigasporaceae</taxon>
        <taxon>Racocetra</taxon>
    </lineage>
</organism>